<dbReference type="EMBL" id="JABWDY010011151">
    <property type="protein sequence ID" value="KAF5200088.1"/>
    <property type="molecule type" value="Genomic_DNA"/>
</dbReference>
<keyword evidence="2" id="KW-1185">Reference proteome</keyword>
<evidence type="ECO:0000313" key="2">
    <source>
        <dbReference type="Proteomes" id="UP000554482"/>
    </source>
</evidence>
<gene>
    <name evidence="1" type="ORF">FRX31_010325</name>
</gene>
<accession>A0A7J6WTG0</accession>
<name>A0A7J6WTG0_THATH</name>
<protein>
    <submittedName>
        <fullName evidence="1">Uncharacterized protein</fullName>
    </submittedName>
</protein>
<comment type="caution">
    <text evidence="1">The sequence shown here is derived from an EMBL/GenBank/DDBJ whole genome shotgun (WGS) entry which is preliminary data.</text>
</comment>
<dbReference type="AlphaFoldDB" id="A0A7J6WTG0"/>
<evidence type="ECO:0000313" key="1">
    <source>
        <dbReference type="EMBL" id="KAF5200088.1"/>
    </source>
</evidence>
<sequence>MLLIGFHDGEGVTENSTRINVENQQGAETENFSSWPNEIHTPAGSMMGLNQDDLGFSNDNKESPKQKCGKLLKLWIETGLLAVEELKALGLQQSPTGDFIPTNTQAQATTNLNGNVISQQQPEVFEIPNSNSDDIHFVLPQSTLVINDGTGLPTTNPRRCGCPLGSTNKMPKINKNDKGKGPLVQERCDEMTKKRKIVETIMPTAETPPYILVFNSNLMNIAEVPANFTNEAAPSSFSFDFIRQLLLHPVFASLLAHDSIINLSILSLIPPITEISPSPLSIFHGLYVVNSDDEYNEDNENHTHYITDVLTVTDNNNFEILVYNNAIVDLQADLGSIIHPANSLLCSSSARIHTE</sequence>
<reference evidence="1 2" key="1">
    <citation type="submission" date="2020-06" db="EMBL/GenBank/DDBJ databases">
        <title>Transcriptomic and genomic resources for Thalictrum thalictroides and T. hernandezii: Facilitating candidate gene discovery in an emerging model plant lineage.</title>
        <authorList>
            <person name="Arias T."/>
            <person name="Riano-Pachon D.M."/>
            <person name="Di Stilio V.S."/>
        </authorList>
    </citation>
    <scope>NUCLEOTIDE SEQUENCE [LARGE SCALE GENOMIC DNA]</scope>
    <source>
        <strain evidence="2">cv. WT478/WT964</strain>
        <tissue evidence="1">Leaves</tissue>
    </source>
</reference>
<proteinExistence type="predicted"/>
<organism evidence="1 2">
    <name type="scientific">Thalictrum thalictroides</name>
    <name type="common">Rue-anemone</name>
    <name type="synonym">Anemone thalictroides</name>
    <dbReference type="NCBI Taxonomy" id="46969"/>
    <lineage>
        <taxon>Eukaryota</taxon>
        <taxon>Viridiplantae</taxon>
        <taxon>Streptophyta</taxon>
        <taxon>Embryophyta</taxon>
        <taxon>Tracheophyta</taxon>
        <taxon>Spermatophyta</taxon>
        <taxon>Magnoliopsida</taxon>
        <taxon>Ranunculales</taxon>
        <taxon>Ranunculaceae</taxon>
        <taxon>Thalictroideae</taxon>
        <taxon>Thalictrum</taxon>
    </lineage>
</organism>
<feature type="non-terminal residue" evidence="1">
    <location>
        <position position="355"/>
    </location>
</feature>
<dbReference type="Proteomes" id="UP000554482">
    <property type="component" value="Unassembled WGS sequence"/>
</dbReference>